<dbReference type="Proteomes" id="UP000192333">
    <property type="component" value="Chromosome I"/>
</dbReference>
<evidence type="ECO:0000313" key="2">
    <source>
        <dbReference type="EMBL" id="SMD45673.1"/>
    </source>
</evidence>
<evidence type="ECO:0000313" key="3">
    <source>
        <dbReference type="Proteomes" id="UP000192333"/>
    </source>
</evidence>
<dbReference type="OrthoDB" id="7560784at2"/>
<proteinExistence type="predicted"/>
<accession>A0A1W2H9W0</accession>
<dbReference type="InterPro" id="IPR025351">
    <property type="entry name" value="Pvc16_N"/>
</dbReference>
<reference evidence="3" key="1">
    <citation type="submission" date="2017-04" db="EMBL/GenBank/DDBJ databases">
        <authorList>
            <person name="Varghese N."/>
            <person name="Submissions S."/>
        </authorList>
    </citation>
    <scope>NUCLEOTIDE SEQUENCE [LARGE SCALE GENOMIC DNA]</scope>
    <source>
        <strain evidence="3">DSM 16537</strain>
    </source>
</reference>
<feature type="domain" description="Pvc16 N-terminal" evidence="1">
    <location>
        <begin position="7"/>
        <end position="182"/>
    </location>
</feature>
<dbReference type="RefSeq" id="WP_084122613.1">
    <property type="nucleotide sequence ID" value="NZ_LT838813.1"/>
</dbReference>
<gene>
    <name evidence="2" type="ORF">SAMN00777080_4333</name>
</gene>
<sequence>MIDITLTYLRDLLNQHLKNNFALTENKVVLSNLVENDGSSSRDVEDKVVLFLIQLDEETSLKNSTGRGGMTGGAFAERNPPLFLNLHIFFCTNFKGQNYVEGLNYLSAIIRYFQQNRILVPSASLGFSKSIEKLSFELCKLDYDQMSNIWSSIGAKLLPSVMYKVGIVVMDDSPIKKVTPAISGTDENVTN</sequence>
<organism evidence="2 3">
    <name type="scientific">Aquiflexum balticum DSM 16537</name>
    <dbReference type="NCBI Taxonomy" id="758820"/>
    <lineage>
        <taxon>Bacteria</taxon>
        <taxon>Pseudomonadati</taxon>
        <taxon>Bacteroidota</taxon>
        <taxon>Cytophagia</taxon>
        <taxon>Cytophagales</taxon>
        <taxon>Cyclobacteriaceae</taxon>
        <taxon>Aquiflexum</taxon>
    </lineage>
</organism>
<dbReference type="EMBL" id="LT838813">
    <property type="protein sequence ID" value="SMD45673.1"/>
    <property type="molecule type" value="Genomic_DNA"/>
</dbReference>
<evidence type="ECO:0000259" key="1">
    <source>
        <dbReference type="Pfam" id="PF14065"/>
    </source>
</evidence>
<dbReference type="STRING" id="758820.SAMN00777080_4333"/>
<dbReference type="AlphaFoldDB" id="A0A1W2H9W0"/>
<name>A0A1W2H9W0_9BACT</name>
<keyword evidence="3" id="KW-1185">Reference proteome</keyword>
<protein>
    <recommendedName>
        <fullName evidence="1">Pvc16 N-terminal domain-containing protein</fullName>
    </recommendedName>
</protein>
<dbReference type="Pfam" id="PF14065">
    <property type="entry name" value="Pvc16_N"/>
    <property type="match status" value="1"/>
</dbReference>